<sequence length="91" mass="9664">METNPSKSSVLIYVLVLALVLSPILPCQAASVHLGGGGRKLMISNHFSCVHTVSVAHRLHLASAAHVAVPVVPNDCDFAIRGDNVKWLISL</sequence>
<keyword evidence="1" id="KW-0732">Signal</keyword>
<dbReference type="EMBL" id="QGKW02001940">
    <property type="protein sequence ID" value="KAF2556355.1"/>
    <property type="molecule type" value="Genomic_DNA"/>
</dbReference>
<dbReference type="AlphaFoldDB" id="A0A8S9HCU8"/>
<reference evidence="2" key="1">
    <citation type="submission" date="2019-12" db="EMBL/GenBank/DDBJ databases">
        <title>Genome sequencing and annotation of Brassica cretica.</title>
        <authorList>
            <person name="Studholme D.J."/>
            <person name="Sarris P.F."/>
        </authorList>
    </citation>
    <scope>NUCLEOTIDE SEQUENCE</scope>
    <source>
        <strain evidence="2">PFS-001/15</strain>
        <tissue evidence="2">Leaf</tissue>
    </source>
</reference>
<proteinExistence type="predicted"/>
<evidence type="ECO:0008006" key="4">
    <source>
        <dbReference type="Google" id="ProtNLM"/>
    </source>
</evidence>
<dbReference type="Proteomes" id="UP000712281">
    <property type="component" value="Unassembled WGS sequence"/>
</dbReference>
<accession>A0A8S9HCU8</accession>
<feature type="signal peptide" evidence="1">
    <location>
        <begin position="1"/>
        <end position="29"/>
    </location>
</feature>
<evidence type="ECO:0000313" key="3">
    <source>
        <dbReference type="Proteomes" id="UP000712281"/>
    </source>
</evidence>
<comment type="caution">
    <text evidence="2">The sequence shown here is derived from an EMBL/GenBank/DDBJ whole genome shotgun (WGS) entry which is preliminary data.</text>
</comment>
<feature type="chain" id="PRO_5035845263" description="Pectin acetylesterase" evidence="1">
    <location>
        <begin position="30"/>
        <end position="91"/>
    </location>
</feature>
<evidence type="ECO:0000313" key="2">
    <source>
        <dbReference type="EMBL" id="KAF2556355.1"/>
    </source>
</evidence>
<evidence type="ECO:0000256" key="1">
    <source>
        <dbReference type="SAM" id="SignalP"/>
    </source>
</evidence>
<gene>
    <name evidence="2" type="ORF">F2Q68_00016958</name>
</gene>
<organism evidence="2 3">
    <name type="scientific">Brassica cretica</name>
    <name type="common">Mustard</name>
    <dbReference type="NCBI Taxonomy" id="69181"/>
    <lineage>
        <taxon>Eukaryota</taxon>
        <taxon>Viridiplantae</taxon>
        <taxon>Streptophyta</taxon>
        <taxon>Embryophyta</taxon>
        <taxon>Tracheophyta</taxon>
        <taxon>Spermatophyta</taxon>
        <taxon>Magnoliopsida</taxon>
        <taxon>eudicotyledons</taxon>
        <taxon>Gunneridae</taxon>
        <taxon>Pentapetalae</taxon>
        <taxon>rosids</taxon>
        <taxon>malvids</taxon>
        <taxon>Brassicales</taxon>
        <taxon>Brassicaceae</taxon>
        <taxon>Brassiceae</taxon>
        <taxon>Brassica</taxon>
    </lineage>
</organism>
<name>A0A8S9HCU8_BRACR</name>
<protein>
    <recommendedName>
        <fullName evidence="4">Pectin acetylesterase</fullName>
    </recommendedName>
</protein>